<proteinExistence type="predicted"/>
<keyword evidence="4" id="KW-1185">Reference proteome</keyword>
<evidence type="ECO:0000313" key="4">
    <source>
        <dbReference type="Proteomes" id="UP000256345"/>
    </source>
</evidence>
<dbReference type="EMBL" id="QUMU01000021">
    <property type="protein sequence ID" value="REG20437.1"/>
    <property type="molecule type" value="Genomic_DNA"/>
</dbReference>
<organism evidence="1 3">
    <name type="scientific">Archangium gephyra</name>
    <dbReference type="NCBI Taxonomy" id="48"/>
    <lineage>
        <taxon>Bacteria</taxon>
        <taxon>Pseudomonadati</taxon>
        <taxon>Myxococcota</taxon>
        <taxon>Myxococcia</taxon>
        <taxon>Myxococcales</taxon>
        <taxon>Cystobacterineae</taxon>
        <taxon>Archangiaceae</taxon>
        <taxon>Archangium</taxon>
    </lineage>
</organism>
<evidence type="ECO:0000313" key="1">
    <source>
        <dbReference type="EMBL" id="AKI98463.1"/>
    </source>
</evidence>
<name>A0AAC8Q163_9BACT</name>
<reference evidence="2 4" key="2">
    <citation type="submission" date="2018-08" db="EMBL/GenBank/DDBJ databases">
        <title>Genomic Encyclopedia of Archaeal and Bacterial Type Strains, Phase II (KMG-II): from individual species to whole genera.</title>
        <authorList>
            <person name="Goeker M."/>
        </authorList>
    </citation>
    <scope>NUCLEOTIDE SEQUENCE [LARGE SCALE GENOMIC DNA]</scope>
    <source>
        <strain evidence="2 4">DSM 2261</strain>
    </source>
</reference>
<gene>
    <name evidence="1" type="ORF">AA314_00090</name>
    <name evidence="2" type="ORF">ATI61_1212</name>
</gene>
<dbReference type="RefSeq" id="WP_116121062.1">
    <property type="nucleotide sequence ID" value="NZ_CP011509.1"/>
</dbReference>
<dbReference type="EMBL" id="CP011509">
    <property type="protein sequence ID" value="AKI98463.1"/>
    <property type="molecule type" value="Genomic_DNA"/>
</dbReference>
<dbReference type="Proteomes" id="UP000256345">
    <property type="component" value="Unassembled WGS sequence"/>
</dbReference>
<dbReference type="KEGG" id="age:AA314_00090"/>
<dbReference type="AlphaFoldDB" id="A0AAC8Q163"/>
<evidence type="ECO:0000313" key="3">
    <source>
        <dbReference type="Proteomes" id="UP000035579"/>
    </source>
</evidence>
<accession>A0AAC8Q163</accession>
<protein>
    <submittedName>
        <fullName evidence="1">Uncharacterized protein</fullName>
    </submittedName>
</protein>
<evidence type="ECO:0000313" key="2">
    <source>
        <dbReference type="EMBL" id="REG20437.1"/>
    </source>
</evidence>
<sequence>MKQLLRPILGGLLALAVFLAPERAEAADFRLTLGGDYQLDTGAFFHLTGSVDFIFVGPLSIGTRFGALLTTNPNSLGVPLDLSLRFNPRRTPLYVEVLGGPWIFFEGDVFRAHGAFGFGYQGRSVSFGLEVGYLQPRPHVGLRLGWRF</sequence>
<dbReference type="Proteomes" id="UP000035579">
    <property type="component" value="Chromosome"/>
</dbReference>
<reference evidence="1 3" key="1">
    <citation type="submission" date="2015-05" db="EMBL/GenBank/DDBJ databases">
        <title>Genome assembly of Archangium gephyra DSM 2261.</title>
        <authorList>
            <person name="Sharma G."/>
            <person name="Subramanian S."/>
        </authorList>
    </citation>
    <scope>NUCLEOTIDE SEQUENCE [LARGE SCALE GENOMIC DNA]</scope>
    <source>
        <strain evidence="1 3">DSM 2261</strain>
    </source>
</reference>